<feature type="compositionally biased region" description="Low complexity" evidence="3">
    <location>
        <begin position="248"/>
        <end position="258"/>
    </location>
</feature>
<dbReference type="PRINTS" id="PR00081">
    <property type="entry name" value="GDHRDH"/>
</dbReference>
<dbReference type="Pfam" id="PF00106">
    <property type="entry name" value="adh_short"/>
    <property type="match status" value="1"/>
</dbReference>
<evidence type="ECO:0000256" key="1">
    <source>
        <dbReference type="ARBA" id="ARBA00006484"/>
    </source>
</evidence>
<evidence type="ECO:0008006" key="6">
    <source>
        <dbReference type="Google" id="ProtNLM"/>
    </source>
</evidence>
<dbReference type="SUPFAM" id="SSF51735">
    <property type="entry name" value="NAD(P)-binding Rossmann-fold domains"/>
    <property type="match status" value="1"/>
</dbReference>
<evidence type="ECO:0000313" key="5">
    <source>
        <dbReference type="Proteomes" id="UP001165092"/>
    </source>
</evidence>
<dbReference type="PANTHER" id="PTHR24320">
    <property type="entry name" value="RETINOL DEHYDROGENASE"/>
    <property type="match status" value="1"/>
</dbReference>
<organism evidence="4 5">
    <name type="scientific">Nocardiopsis ansamitocini</name>
    <dbReference type="NCBI Taxonomy" id="1670832"/>
    <lineage>
        <taxon>Bacteria</taxon>
        <taxon>Bacillati</taxon>
        <taxon>Actinomycetota</taxon>
        <taxon>Actinomycetes</taxon>
        <taxon>Streptosporangiales</taxon>
        <taxon>Nocardiopsidaceae</taxon>
        <taxon>Nocardiopsis</taxon>
    </lineage>
</organism>
<evidence type="ECO:0000256" key="3">
    <source>
        <dbReference type="SAM" id="MobiDB-lite"/>
    </source>
</evidence>
<name>A0A9W6P7X0_9ACTN</name>
<sequence length="358" mass="37685">MDSRTTVITGGASGLGLVMARHLVGAGHSVVLVGRDAARTRAAAERLYGGARAGREAAPPRTYTSDLEQWSRVRALAVELAAHGRPVDVLINNAGAAFPRYEQTADGAERTYALNHHAPFLLTHALLAEGALAPRARIVNMSSFVEKRGRLDAADPDVAGTSWSNRFYNQINVYATSKLVGLLAARELAHRLPEGMSVYSANPGMVKGTAMNSNAGGLMRLSAPLFRPFSVTPDEGVRTPVWLATASPAPTPAEASSARPGPTPLRARLSTTPSPAPFTPGPQPSWGWRPSRGEPERASPTASSVSDRRGHRAAAVGRQPAAALQDDVEARAVVRVQPRAPAPARPHAVGPGVPQVYG</sequence>
<keyword evidence="5" id="KW-1185">Reference proteome</keyword>
<dbReference type="InterPro" id="IPR036291">
    <property type="entry name" value="NAD(P)-bd_dom_sf"/>
</dbReference>
<dbReference type="InterPro" id="IPR002347">
    <property type="entry name" value="SDR_fam"/>
</dbReference>
<dbReference type="EMBL" id="BSQG01000004">
    <property type="protein sequence ID" value="GLU48684.1"/>
    <property type="molecule type" value="Genomic_DNA"/>
</dbReference>
<evidence type="ECO:0000256" key="2">
    <source>
        <dbReference type="ARBA" id="ARBA00023002"/>
    </source>
</evidence>
<feature type="compositionally biased region" description="Low complexity" evidence="3">
    <location>
        <begin position="345"/>
        <end position="358"/>
    </location>
</feature>
<protein>
    <recommendedName>
        <fullName evidence="6">Short-chain dehydrogenase</fullName>
    </recommendedName>
</protein>
<dbReference type="Gene3D" id="3.40.50.720">
    <property type="entry name" value="NAD(P)-binding Rossmann-like Domain"/>
    <property type="match status" value="1"/>
</dbReference>
<dbReference type="Proteomes" id="UP001165092">
    <property type="component" value="Unassembled WGS sequence"/>
</dbReference>
<accession>A0A9W6P7X0</accession>
<feature type="compositionally biased region" description="Pro residues" evidence="3">
    <location>
        <begin position="274"/>
        <end position="283"/>
    </location>
</feature>
<proteinExistence type="inferred from homology"/>
<feature type="region of interest" description="Disordered" evidence="3">
    <location>
        <begin position="248"/>
        <end position="358"/>
    </location>
</feature>
<comment type="caution">
    <text evidence="4">The sequence shown here is derived from an EMBL/GenBank/DDBJ whole genome shotgun (WGS) entry which is preliminary data.</text>
</comment>
<evidence type="ECO:0000313" key="4">
    <source>
        <dbReference type="EMBL" id="GLU48684.1"/>
    </source>
</evidence>
<dbReference type="AlphaFoldDB" id="A0A9W6P7X0"/>
<comment type="similarity">
    <text evidence="1">Belongs to the short-chain dehydrogenases/reductases (SDR) family.</text>
</comment>
<reference evidence="4" key="1">
    <citation type="submission" date="2023-02" db="EMBL/GenBank/DDBJ databases">
        <title>Nocardiopsis ansamitocini NBRC 112285.</title>
        <authorList>
            <person name="Ichikawa N."/>
            <person name="Sato H."/>
            <person name="Tonouchi N."/>
        </authorList>
    </citation>
    <scope>NUCLEOTIDE SEQUENCE</scope>
    <source>
        <strain evidence="4">NBRC 112285</strain>
    </source>
</reference>
<gene>
    <name evidence="4" type="ORF">Nans01_30350</name>
</gene>
<keyword evidence="2" id="KW-0560">Oxidoreductase</keyword>
<dbReference type="PANTHER" id="PTHR24320:SF148">
    <property type="entry name" value="NAD(P)-BINDING ROSSMANN-FOLD SUPERFAMILY PROTEIN"/>
    <property type="match status" value="1"/>
</dbReference>
<feature type="compositionally biased region" description="Low complexity" evidence="3">
    <location>
        <begin position="313"/>
        <end position="323"/>
    </location>
</feature>
<dbReference type="GO" id="GO:0016491">
    <property type="term" value="F:oxidoreductase activity"/>
    <property type="evidence" value="ECO:0007669"/>
    <property type="project" value="UniProtKB-KW"/>
</dbReference>